<feature type="compositionally biased region" description="Acidic residues" evidence="1">
    <location>
        <begin position="289"/>
        <end position="313"/>
    </location>
</feature>
<feature type="compositionally biased region" description="Polar residues" evidence="1">
    <location>
        <begin position="200"/>
        <end position="216"/>
    </location>
</feature>
<evidence type="ECO:0008006" key="4">
    <source>
        <dbReference type="Google" id="ProtNLM"/>
    </source>
</evidence>
<feature type="compositionally biased region" description="Low complexity" evidence="1">
    <location>
        <begin position="186"/>
        <end position="198"/>
    </location>
</feature>
<feature type="compositionally biased region" description="Acidic residues" evidence="1">
    <location>
        <begin position="323"/>
        <end position="333"/>
    </location>
</feature>
<reference evidence="2 3" key="1">
    <citation type="journal article" date="2024" name="J Genomics">
        <title>Draft genome sequencing and assembly of Favolaschia claudopus CIRM-BRFM 2984 isolated from oak limbs.</title>
        <authorList>
            <person name="Navarro D."/>
            <person name="Drula E."/>
            <person name="Chaduli D."/>
            <person name="Cazenave R."/>
            <person name="Ahrendt S."/>
            <person name="Wang J."/>
            <person name="Lipzen A."/>
            <person name="Daum C."/>
            <person name="Barry K."/>
            <person name="Grigoriev I.V."/>
            <person name="Favel A."/>
            <person name="Rosso M.N."/>
            <person name="Martin F."/>
        </authorList>
    </citation>
    <scope>NUCLEOTIDE SEQUENCE [LARGE SCALE GENOMIC DNA]</scope>
    <source>
        <strain evidence="2 3">CIRM-BRFM 2984</strain>
    </source>
</reference>
<name>A0AAW0CQN6_9AGAR</name>
<comment type="caution">
    <text evidence="2">The sequence shown here is derived from an EMBL/GenBank/DDBJ whole genome shotgun (WGS) entry which is preliminary data.</text>
</comment>
<organism evidence="2 3">
    <name type="scientific">Favolaschia claudopus</name>
    <dbReference type="NCBI Taxonomy" id="2862362"/>
    <lineage>
        <taxon>Eukaryota</taxon>
        <taxon>Fungi</taxon>
        <taxon>Dikarya</taxon>
        <taxon>Basidiomycota</taxon>
        <taxon>Agaricomycotina</taxon>
        <taxon>Agaricomycetes</taxon>
        <taxon>Agaricomycetidae</taxon>
        <taxon>Agaricales</taxon>
        <taxon>Marasmiineae</taxon>
        <taxon>Mycenaceae</taxon>
        <taxon>Favolaschia</taxon>
    </lineage>
</organism>
<proteinExistence type="predicted"/>
<evidence type="ECO:0000256" key="1">
    <source>
        <dbReference type="SAM" id="MobiDB-lite"/>
    </source>
</evidence>
<evidence type="ECO:0000313" key="2">
    <source>
        <dbReference type="EMBL" id="KAK7041043.1"/>
    </source>
</evidence>
<feature type="compositionally biased region" description="Gly residues" evidence="1">
    <location>
        <begin position="50"/>
        <end position="59"/>
    </location>
</feature>
<keyword evidence="3" id="KW-1185">Reference proteome</keyword>
<feature type="region of interest" description="Disordered" evidence="1">
    <location>
        <begin position="186"/>
        <end position="375"/>
    </location>
</feature>
<protein>
    <recommendedName>
        <fullName evidence="4">GATA-type domain-containing protein</fullName>
    </recommendedName>
</protein>
<evidence type="ECO:0000313" key="3">
    <source>
        <dbReference type="Proteomes" id="UP001362999"/>
    </source>
</evidence>
<feature type="compositionally biased region" description="Basic residues" evidence="1">
    <location>
        <begin position="343"/>
        <end position="362"/>
    </location>
</feature>
<accession>A0AAW0CQN6</accession>
<feature type="region of interest" description="Disordered" evidence="1">
    <location>
        <begin position="29"/>
        <end position="62"/>
    </location>
</feature>
<dbReference type="EMBL" id="JAWWNJ010000014">
    <property type="protein sequence ID" value="KAK7041043.1"/>
    <property type="molecule type" value="Genomic_DNA"/>
</dbReference>
<feature type="compositionally biased region" description="Low complexity" evidence="1">
    <location>
        <begin position="256"/>
        <end position="267"/>
    </location>
</feature>
<sequence>MINSRSSIFFKVAHSFICHDSPFVSVGANNQGGGGDRDGHARAASVDGFTGPGAPGTAGAGVSRNNTREFGASGGVLIPVSLPAKKGTLTPAGSIGAGAAVQGAGGVPGAPFPPTNAANQRICRQCGLPGRYKEGKCVEKWGPGPLGPGTVCDRCRKKMKRVERRGTLEQQLAQAQAAAAAAAAGGANAGASNSPAPATHNATPSRNNTVQRTDTLPVSAAAPESSIRSSLASSSAVKRHTPGSATPGRVIKSRLTPAPSASTSTGTSAGGHAGAPGLLPPLRTHSPMEVDEDGEGEGDSLDAGAEAEVDEDVSGAAGGGGEGDGDPEADLLEAVDAAEKATVHHSTHNTHVHANGHGHGHGVHVAGRGRKSDED</sequence>
<gene>
    <name evidence="2" type="ORF">R3P38DRAFT_3453074</name>
</gene>
<dbReference type="Proteomes" id="UP001362999">
    <property type="component" value="Unassembled WGS sequence"/>
</dbReference>
<dbReference type="AlphaFoldDB" id="A0AAW0CQN6"/>
<feature type="compositionally biased region" description="Low complexity" evidence="1">
    <location>
        <begin position="225"/>
        <end position="235"/>
    </location>
</feature>